<dbReference type="Pfam" id="PF23636">
    <property type="entry name" value="DUF7144"/>
    <property type="match status" value="1"/>
</dbReference>
<organism evidence="4 5">
    <name type="scientific">Streptomyces cinerochromogenes</name>
    <dbReference type="NCBI Taxonomy" id="66422"/>
    <lineage>
        <taxon>Bacteria</taxon>
        <taxon>Bacillati</taxon>
        <taxon>Actinomycetota</taxon>
        <taxon>Actinomycetes</taxon>
        <taxon>Kitasatosporales</taxon>
        <taxon>Streptomycetaceae</taxon>
        <taxon>Streptomyces</taxon>
    </lineage>
</organism>
<evidence type="ECO:0000313" key="4">
    <source>
        <dbReference type="EMBL" id="MFG3008898.1"/>
    </source>
</evidence>
<keyword evidence="2" id="KW-1133">Transmembrane helix</keyword>
<feature type="transmembrane region" description="Helical" evidence="2">
    <location>
        <begin position="26"/>
        <end position="54"/>
    </location>
</feature>
<keyword evidence="2" id="KW-0812">Transmembrane</keyword>
<feature type="domain" description="DUF7144" evidence="3">
    <location>
        <begin position="34"/>
        <end position="146"/>
    </location>
</feature>
<feature type="region of interest" description="Disordered" evidence="1">
    <location>
        <begin position="1"/>
        <end position="26"/>
    </location>
</feature>
<dbReference type="RefSeq" id="WP_392813727.1">
    <property type="nucleotide sequence ID" value="NZ_JBICYV010000001.1"/>
</dbReference>
<reference evidence="4 5" key="1">
    <citation type="submission" date="2024-10" db="EMBL/GenBank/DDBJ databases">
        <title>The Natural Products Discovery Center: Release of the First 8490 Sequenced Strains for Exploring Actinobacteria Biosynthetic Diversity.</title>
        <authorList>
            <person name="Kalkreuter E."/>
            <person name="Kautsar S.A."/>
            <person name="Yang D."/>
            <person name="Bader C.D."/>
            <person name="Teijaro C.N."/>
            <person name="Fluegel L."/>
            <person name="Davis C.M."/>
            <person name="Simpson J.R."/>
            <person name="Lauterbach L."/>
            <person name="Steele A.D."/>
            <person name="Gui C."/>
            <person name="Meng S."/>
            <person name="Li G."/>
            <person name="Viehrig K."/>
            <person name="Ye F."/>
            <person name="Su P."/>
            <person name="Kiefer A.F."/>
            <person name="Nichols A."/>
            <person name="Cepeda A.J."/>
            <person name="Yan W."/>
            <person name="Fan B."/>
            <person name="Jiang Y."/>
            <person name="Adhikari A."/>
            <person name="Zheng C.-J."/>
            <person name="Schuster L."/>
            <person name="Cowan T.M."/>
            <person name="Smanski M.J."/>
            <person name="Chevrette M.G."/>
            <person name="De Carvalho L.P.S."/>
            <person name="Shen B."/>
        </authorList>
    </citation>
    <scope>NUCLEOTIDE SEQUENCE [LARGE SCALE GENOMIC DNA]</scope>
    <source>
        <strain evidence="4 5">NPDC048320</strain>
    </source>
</reference>
<keyword evidence="5" id="KW-1185">Reference proteome</keyword>
<dbReference type="InterPro" id="IPR055568">
    <property type="entry name" value="DUF7144"/>
</dbReference>
<proteinExistence type="predicted"/>
<evidence type="ECO:0000256" key="1">
    <source>
        <dbReference type="SAM" id="MobiDB-lite"/>
    </source>
</evidence>
<feature type="transmembrane region" description="Helical" evidence="2">
    <location>
        <begin position="74"/>
        <end position="93"/>
    </location>
</feature>
<accession>A0ABW7AVH3</accession>
<evidence type="ECO:0000313" key="5">
    <source>
        <dbReference type="Proteomes" id="UP001604267"/>
    </source>
</evidence>
<evidence type="ECO:0000259" key="3">
    <source>
        <dbReference type="Pfam" id="PF23636"/>
    </source>
</evidence>
<gene>
    <name evidence="4" type="ORF">ACGFZB_00275</name>
</gene>
<sequence length="150" mass="15841">MSQAAHPTGPASSGGSRPPRQPGSRAGGWVTGGVTFAGVLMVCSGILAVLQGIAAIAGDDVYFRVGAYVYKINLTGWGTIHIIIGALVLLTGIGLLRDMAWARFAGLFLVSLSLIAQFLFLPYQPVWSFVMMAIDVFVIWALASRQEAVS</sequence>
<protein>
    <recommendedName>
        <fullName evidence="3">DUF7144 domain-containing protein</fullName>
    </recommendedName>
</protein>
<name>A0ABW7AVH3_9ACTN</name>
<comment type="caution">
    <text evidence="4">The sequence shown here is derived from an EMBL/GenBank/DDBJ whole genome shotgun (WGS) entry which is preliminary data.</text>
</comment>
<evidence type="ECO:0000256" key="2">
    <source>
        <dbReference type="SAM" id="Phobius"/>
    </source>
</evidence>
<feature type="compositionally biased region" description="Polar residues" evidence="1">
    <location>
        <begin position="1"/>
        <end position="15"/>
    </location>
</feature>
<feature type="transmembrane region" description="Helical" evidence="2">
    <location>
        <begin position="126"/>
        <end position="143"/>
    </location>
</feature>
<feature type="transmembrane region" description="Helical" evidence="2">
    <location>
        <begin position="100"/>
        <end position="120"/>
    </location>
</feature>
<dbReference type="Proteomes" id="UP001604267">
    <property type="component" value="Unassembled WGS sequence"/>
</dbReference>
<dbReference type="EMBL" id="JBICYV010000001">
    <property type="protein sequence ID" value="MFG3008898.1"/>
    <property type="molecule type" value="Genomic_DNA"/>
</dbReference>
<keyword evidence="2" id="KW-0472">Membrane</keyword>